<reference evidence="2" key="3">
    <citation type="submission" date="2024-02" db="UniProtKB">
        <authorList>
            <consortium name="WormBaseParasite"/>
        </authorList>
    </citation>
    <scope>IDENTIFICATION</scope>
    <source>
        <strain evidence="2">pt0022</strain>
    </source>
</reference>
<dbReference type="WBParaSite" id="mrna-Wban_07835">
    <property type="protein sequence ID" value="mrna-Wban_07835"/>
    <property type="gene ID" value="Wban_07835"/>
</dbReference>
<proteinExistence type="predicted"/>
<organism evidence="1 2">
    <name type="scientific">Wuchereria bancrofti</name>
    <dbReference type="NCBI Taxonomy" id="6293"/>
    <lineage>
        <taxon>Eukaryota</taxon>
        <taxon>Metazoa</taxon>
        <taxon>Ecdysozoa</taxon>
        <taxon>Nematoda</taxon>
        <taxon>Chromadorea</taxon>
        <taxon>Rhabditida</taxon>
        <taxon>Spirurina</taxon>
        <taxon>Spiruromorpha</taxon>
        <taxon>Filarioidea</taxon>
        <taxon>Onchocercidae</taxon>
        <taxon>Wuchereria</taxon>
    </lineage>
</organism>
<reference evidence="1" key="1">
    <citation type="submission" date="2015-03" db="EMBL/GenBank/DDBJ databases">
        <title>Wuchereria bancrofti Genome Sequencing Papua New Guinea Strain.</title>
        <authorList>
            <person name="Small S.T."/>
            <person name="Serre D."/>
            <person name="Zimmerman P.A."/>
        </authorList>
    </citation>
    <scope>NUCLEOTIDE SEQUENCE [LARGE SCALE GENOMIC DNA]</scope>
    <source>
        <strain evidence="1">pt0022</strain>
    </source>
</reference>
<dbReference type="AlphaFoldDB" id="A0AAF5PZA4"/>
<sequence length="113" mass="13218">MNGCIFIWIGSKNRLDTLCFAQNFRGMNLIESPKPNYLTDSFATKLNKLFPSKQCGDFELYCDFIKIGYKKIMVAYVGEAEGMSMKRKNKYVRKIRLDPHLYNWATTNRETAR</sequence>
<protein>
    <submittedName>
        <fullName evidence="2">Uncharacterized protein</fullName>
    </submittedName>
</protein>
<dbReference type="Proteomes" id="UP000093561">
    <property type="component" value="Unassembled WGS sequence"/>
</dbReference>
<reference evidence="1" key="2">
    <citation type="journal article" date="2016" name="Mol. Ecol.">
        <title>Population genomics of the filarial nematode parasite Wuchereria bancrofti from mosquitoes.</title>
        <authorList>
            <person name="Small S.T."/>
            <person name="Reimer L.J."/>
            <person name="Tisch D.J."/>
            <person name="King C.L."/>
            <person name="Christensen B.M."/>
            <person name="Siba P.M."/>
            <person name="Kazura J.W."/>
            <person name="Serre D."/>
            <person name="Zimmerman P.A."/>
        </authorList>
    </citation>
    <scope>NUCLEOTIDE SEQUENCE</scope>
    <source>
        <strain evidence="1">pt0022</strain>
    </source>
</reference>
<evidence type="ECO:0000313" key="2">
    <source>
        <dbReference type="WBParaSite" id="mrna-Wban_07835"/>
    </source>
</evidence>
<accession>A0AAF5PZA4</accession>
<name>A0AAF5PZA4_WUCBA</name>
<evidence type="ECO:0000313" key="1">
    <source>
        <dbReference type="Proteomes" id="UP000093561"/>
    </source>
</evidence>